<accession>A0A0D0BEG0</accession>
<dbReference type="Pfam" id="PF12697">
    <property type="entry name" value="Abhydrolase_6"/>
    <property type="match status" value="1"/>
</dbReference>
<dbReference type="AlphaFoldDB" id="A0A0D0BEG0"/>
<feature type="domain" description="AB hydrolase-1" evidence="1">
    <location>
        <begin position="35"/>
        <end position="230"/>
    </location>
</feature>
<protein>
    <recommendedName>
        <fullName evidence="1">AB hydrolase-1 domain-containing protein</fullName>
    </recommendedName>
</protein>
<reference evidence="2 3" key="1">
    <citation type="submission" date="2014-04" db="EMBL/GenBank/DDBJ databases">
        <title>Evolutionary Origins and Diversification of the Mycorrhizal Mutualists.</title>
        <authorList>
            <consortium name="DOE Joint Genome Institute"/>
            <consortium name="Mycorrhizal Genomics Consortium"/>
            <person name="Kohler A."/>
            <person name="Kuo A."/>
            <person name="Nagy L.G."/>
            <person name="Floudas D."/>
            <person name="Copeland A."/>
            <person name="Barry K.W."/>
            <person name="Cichocki N."/>
            <person name="Veneault-Fourrey C."/>
            <person name="LaButti K."/>
            <person name="Lindquist E.A."/>
            <person name="Lipzen A."/>
            <person name="Lundell T."/>
            <person name="Morin E."/>
            <person name="Murat C."/>
            <person name="Riley R."/>
            <person name="Ohm R."/>
            <person name="Sun H."/>
            <person name="Tunlid A."/>
            <person name="Henrissat B."/>
            <person name="Grigoriev I.V."/>
            <person name="Hibbett D.S."/>
            <person name="Martin F."/>
        </authorList>
    </citation>
    <scope>NUCLEOTIDE SEQUENCE [LARGE SCALE GENOMIC DNA]</scope>
    <source>
        <strain evidence="2 3">FD-317 M1</strain>
    </source>
</reference>
<dbReference type="InterPro" id="IPR029058">
    <property type="entry name" value="AB_hydrolase_fold"/>
</dbReference>
<dbReference type="InterPro" id="IPR000073">
    <property type="entry name" value="AB_hydrolase_1"/>
</dbReference>
<evidence type="ECO:0000313" key="2">
    <source>
        <dbReference type="EMBL" id="KIK52981.1"/>
    </source>
</evidence>
<evidence type="ECO:0000313" key="3">
    <source>
        <dbReference type="Proteomes" id="UP000053593"/>
    </source>
</evidence>
<dbReference type="HOGENOM" id="CLU_045014_0_0_1"/>
<dbReference type="Proteomes" id="UP000053593">
    <property type="component" value="Unassembled WGS sequence"/>
</dbReference>
<proteinExistence type="predicted"/>
<gene>
    <name evidence="2" type="ORF">GYMLUDRAFT_49647</name>
</gene>
<keyword evidence="3" id="KW-1185">Reference proteome</keyword>
<dbReference type="Gene3D" id="3.40.50.1820">
    <property type="entry name" value="alpha/beta hydrolase"/>
    <property type="match status" value="1"/>
</dbReference>
<evidence type="ECO:0000259" key="1">
    <source>
        <dbReference type="Pfam" id="PF12697"/>
    </source>
</evidence>
<name>A0A0D0BEG0_9AGAR</name>
<dbReference type="SUPFAM" id="SSF53474">
    <property type="entry name" value="alpha/beta-Hydrolases"/>
    <property type="match status" value="1"/>
</dbReference>
<dbReference type="OrthoDB" id="3466517at2759"/>
<sequence>MTFTNQIVVDPSSNVVLSYLDSGPPDSSSLSYETIILIHGNSFSNAIFKRLLPLSSKFNLRIVAPSRRGFPGSTPFNPSERALFSQEEAAASHEMKAKFLELRAVEILRFIDGFIQRSGIPPISESFSSTPQGGIGLVGWSLGSTFSMAAVAHMDSSLVSDEMRDRLGQYLRTYIMLEPALTALGLPLPPEAWISFRDPNVPLHAQGPLFCNIVTGYFDYSKETLSARDVAAASSTIVPSHSRIPTIYNFTQDEYDEIVNLTEDSKVDLSYSKVLQSQLRDLYLKACYDKKLRFENTGLRNLKTVWEVVGTRSYGMTWPTFWEIEKDDLKAGEGEKGKFVRFKILEGANHFVQWDEPESTMQAFRECLDAL</sequence>
<dbReference type="EMBL" id="KN834835">
    <property type="protein sequence ID" value="KIK52981.1"/>
    <property type="molecule type" value="Genomic_DNA"/>
</dbReference>
<organism evidence="2 3">
    <name type="scientific">Collybiopsis luxurians FD-317 M1</name>
    <dbReference type="NCBI Taxonomy" id="944289"/>
    <lineage>
        <taxon>Eukaryota</taxon>
        <taxon>Fungi</taxon>
        <taxon>Dikarya</taxon>
        <taxon>Basidiomycota</taxon>
        <taxon>Agaricomycotina</taxon>
        <taxon>Agaricomycetes</taxon>
        <taxon>Agaricomycetidae</taxon>
        <taxon>Agaricales</taxon>
        <taxon>Marasmiineae</taxon>
        <taxon>Omphalotaceae</taxon>
        <taxon>Collybiopsis</taxon>
        <taxon>Collybiopsis luxurians</taxon>
    </lineage>
</organism>